<keyword evidence="1" id="KW-0812">Transmembrane</keyword>
<keyword evidence="3" id="KW-1185">Reference proteome</keyword>
<protein>
    <submittedName>
        <fullName evidence="2">Uncharacterized protein</fullName>
    </submittedName>
</protein>
<name>W9S123_9ROSA</name>
<evidence type="ECO:0000256" key="1">
    <source>
        <dbReference type="SAM" id="Phobius"/>
    </source>
</evidence>
<organism evidence="2 3">
    <name type="scientific">Morus notabilis</name>
    <dbReference type="NCBI Taxonomy" id="981085"/>
    <lineage>
        <taxon>Eukaryota</taxon>
        <taxon>Viridiplantae</taxon>
        <taxon>Streptophyta</taxon>
        <taxon>Embryophyta</taxon>
        <taxon>Tracheophyta</taxon>
        <taxon>Spermatophyta</taxon>
        <taxon>Magnoliopsida</taxon>
        <taxon>eudicotyledons</taxon>
        <taxon>Gunneridae</taxon>
        <taxon>Pentapetalae</taxon>
        <taxon>rosids</taxon>
        <taxon>fabids</taxon>
        <taxon>Rosales</taxon>
        <taxon>Moraceae</taxon>
        <taxon>Moreae</taxon>
        <taxon>Morus</taxon>
    </lineage>
</organism>
<accession>W9S123</accession>
<proteinExistence type="predicted"/>
<dbReference type="EMBL" id="KE345919">
    <property type="protein sequence ID" value="EXC20564.1"/>
    <property type="molecule type" value="Genomic_DNA"/>
</dbReference>
<keyword evidence="1" id="KW-0472">Membrane</keyword>
<sequence>MGISETIKKNMHMNKEQNLQLFVTLAATPSIYLDVFLDPNYKVHGQSLLFGLFTSNINNIINFSLSFFSALLTILMIVDIFGNLYHLEKAPDSVTKDGPCRNQFHYP</sequence>
<evidence type="ECO:0000313" key="2">
    <source>
        <dbReference type="EMBL" id="EXC20564.1"/>
    </source>
</evidence>
<reference evidence="3" key="1">
    <citation type="submission" date="2013-01" db="EMBL/GenBank/DDBJ databases">
        <title>Draft Genome Sequence of a Mulberry Tree, Morus notabilis C.K. Schneid.</title>
        <authorList>
            <person name="He N."/>
            <person name="Zhao S."/>
        </authorList>
    </citation>
    <scope>NUCLEOTIDE SEQUENCE</scope>
</reference>
<dbReference type="AlphaFoldDB" id="W9S123"/>
<feature type="transmembrane region" description="Helical" evidence="1">
    <location>
        <begin position="57"/>
        <end position="81"/>
    </location>
</feature>
<gene>
    <name evidence="2" type="ORF">L484_027119</name>
</gene>
<dbReference type="Proteomes" id="UP000030645">
    <property type="component" value="Unassembled WGS sequence"/>
</dbReference>
<evidence type="ECO:0000313" key="3">
    <source>
        <dbReference type="Proteomes" id="UP000030645"/>
    </source>
</evidence>
<keyword evidence="1" id="KW-1133">Transmembrane helix</keyword>